<evidence type="ECO:0000313" key="3">
    <source>
        <dbReference type="Proteomes" id="UP001234581"/>
    </source>
</evidence>
<name>A0AAD7XZJ7_9FUNG</name>
<organism evidence="2 3">
    <name type="scientific">Lichtheimia ornata</name>
    <dbReference type="NCBI Taxonomy" id="688661"/>
    <lineage>
        <taxon>Eukaryota</taxon>
        <taxon>Fungi</taxon>
        <taxon>Fungi incertae sedis</taxon>
        <taxon>Mucoromycota</taxon>
        <taxon>Mucoromycotina</taxon>
        <taxon>Mucoromycetes</taxon>
        <taxon>Mucorales</taxon>
        <taxon>Lichtheimiaceae</taxon>
        <taxon>Lichtheimia</taxon>
    </lineage>
</organism>
<dbReference type="GeneID" id="83215789"/>
<protein>
    <submittedName>
        <fullName evidence="2">Uncharacterized protein</fullName>
    </submittedName>
</protein>
<keyword evidence="3" id="KW-1185">Reference proteome</keyword>
<evidence type="ECO:0000313" key="2">
    <source>
        <dbReference type="EMBL" id="KAJ8655942.1"/>
    </source>
</evidence>
<dbReference type="AlphaFoldDB" id="A0AAD7XZJ7"/>
<sequence>MCATAFVLLSSVQAAPQGGSQDTSQDTSQGQGSQDASQDASHGHGRLTQLESAGKLIGQAWGAIMPDSVNQAAIAGAAGM</sequence>
<feature type="region of interest" description="Disordered" evidence="1">
    <location>
        <begin position="14"/>
        <end position="51"/>
    </location>
</feature>
<gene>
    <name evidence="2" type="ORF">O0I10_008382</name>
</gene>
<dbReference type="Proteomes" id="UP001234581">
    <property type="component" value="Unassembled WGS sequence"/>
</dbReference>
<comment type="caution">
    <text evidence="2">The sequence shown here is derived from an EMBL/GenBank/DDBJ whole genome shotgun (WGS) entry which is preliminary data.</text>
</comment>
<feature type="compositionally biased region" description="Low complexity" evidence="1">
    <location>
        <begin position="17"/>
        <end position="40"/>
    </location>
</feature>
<evidence type="ECO:0000256" key="1">
    <source>
        <dbReference type="SAM" id="MobiDB-lite"/>
    </source>
</evidence>
<dbReference type="EMBL" id="JARTCD010000044">
    <property type="protein sequence ID" value="KAJ8655942.1"/>
    <property type="molecule type" value="Genomic_DNA"/>
</dbReference>
<reference evidence="2 3" key="1">
    <citation type="submission" date="2023-03" db="EMBL/GenBank/DDBJ databases">
        <title>Genome sequence of Lichtheimia ornata CBS 291.66.</title>
        <authorList>
            <person name="Mohabir J.T."/>
            <person name="Shea T.P."/>
            <person name="Kurbessoian T."/>
            <person name="Berby B."/>
            <person name="Fontaine J."/>
            <person name="Livny J."/>
            <person name="Gnirke A."/>
            <person name="Stajich J.E."/>
            <person name="Cuomo C.A."/>
        </authorList>
    </citation>
    <scope>NUCLEOTIDE SEQUENCE [LARGE SCALE GENOMIC DNA]</scope>
    <source>
        <strain evidence="2">CBS 291.66</strain>
    </source>
</reference>
<proteinExistence type="predicted"/>
<accession>A0AAD7XZJ7</accession>
<dbReference type="RefSeq" id="XP_058340855.1">
    <property type="nucleotide sequence ID" value="XM_058488385.1"/>
</dbReference>